<keyword evidence="1" id="KW-1133">Transmembrane helix</keyword>
<dbReference type="AlphaFoldDB" id="A0A5N6VFE9"/>
<keyword evidence="1" id="KW-0472">Membrane</keyword>
<dbReference type="EMBL" id="ML738417">
    <property type="protein sequence ID" value="KAE8307132.1"/>
    <property type="molecule type" value="Genomic_DNA"/>
</dbReference>
<keyword evidence="1" id="KW-0812">Transmembrane</keyword>
<evidence type="ECO:0000313" key="3">
    <source>
        <dbReference type="Proteomes" id="UP000325433"/>
    </source>
</evidence>
<feature type="transmembrane region" description="Helical" evidence="1">
    <location>
        <begin position="126"/>
        <end position="148"/>
    </location>
</feature>
<feature type="transmembrane region" description="Helical" evidence="1">
    <location>
        <begin position="94"/>
        <end position="114"/>
    </location>
</feature>
<keyword evidence="3" id="KW-1185">Reference proteome</keyword>
<name>A0A5N6VFE9_9EURO</name>
<dbReference type="Proteomes" id="UP000325433">
    <property type="component" value="Unassembled WGS sequence"/>
</dbReference>
<feature type="transmembrane region" description="Helical" evidence="1">
    <location>
        <begin position="154"/>
        <end position="179"/>
    </location>
</feature>
<evidence type="ECO:0000313" key="2">
    <source>
        <dbReference type="EMBL" id="KAE8307132.1"/>
    </source>
</evidence>
<accession>A0A5N6VFE9</accession>
<proteinExistence type="predicted"/>
<protein>
    <recommendedName>
        <fullName evidence="4">Transmembrane protein</fullName>
    </recommendedName>
</protein>
<reference evidence="3" key="1">
    <citation type="submission" date="2019-04" db="EMBL/GenBank/DDBJ databases">
        <title>Friends and foes A comparative genomics studyof 23 Aspergillus species from section Flavi.</title>
        <authorList>
            <consortium name="DOE Joint Genome Institute"/>
            <person name="Kjaerbolling I."/>
            <person name="Vesth T."/>
            <person name="Frisvad J.C."/>
            <person name="Nybo J.L."/>
            <person name="Theobald S."/>
            <person name="Kildgaard S."/>
            <person name="Isbrandt T."/>
            <person name="Kuo A."/>
            <person name="Sato A."/>
            <person name="Lyhne E.K."/>
            <person name="Kogle M.E."/>
            <person name="Wiebenga A."/>
            <person name="Kun R.S."/>
            <person name="Lubbers R.J."/>
            <person name="Makela M.R."/>
            <person name="Barry K."/>
            <person name="Chovatia M."/>
            <person name="Clum A."/>
            <person name="Daum C."/>
            <person name="Haridas S."/>
            <person name="He G."/>
            <person name="LaButti K."/>
            <person name="Lipzen A."/>
            <person name="Mondo S."/>
            <person name="Riley R."/>
            <person name="Salamov A."/>
            <person name="Simmons B.A."/>
            <person name="Magnuson J.K."/>
            <person name="Henrissat B."/>
            <person name="Mortensen U.H."/>
            <person name="Larsen T.O."/>
            <person name="Devries R.P."/>
            <person name="Grigoriev I.V."/>
            <person name="Machida M."/>
            <person name="Baker S.E."/>
            <person name="Andersen M.R."/>
        </authorList>
    </citation>
    <scope>NUCLEOTIDE SEQUENCE [LARGE SCALE GENOMIC DNA]</scope>
    <source>
        <strain evidence="3">CBS 130015</strain>
    </source>
</reference>
<gene>
    <name evidence="2" type="ORF">BDV41DRAFT_569336</name>
</gene>
<feature type="transmembrane region" description="Helical" evidence="1">
    <location>
        <begin position="38"/>
        <end position="59"/>
    </location>
</feature>
<evidence type="ECO:0008006" key="4">
    <source>
        <dbReference type="Google" id="ProtNLM"/>
    </source>
</evidence>
<organism evidence="2 3">
    <name type="scientific">Aspergillus transmontanensis</name>
    <dbReference type="NCBI Taxonomy" id="1034304"/>
    <lineage>
        <taxon>Eukaryota</taxon>
        <taxon>Fungi</taxon>
        <taxon>Dikarya</taxon>
        <taxon>Ascomycota</taxon>
        <taxon>Pezizomycotina</taxon>
        <taxon>Eurotiomycetes</taxon>
        <taxon>Eurotiomycetidae</taxon>
        <taxon>Eurotiales</taxon>
        <taxon>Aspergillaceae</taxon>
        <taxon>Aspergillus</taxon>
        <taxon>Aspergillus subgen. Circumdati</taxon>
    </lineage>
</organism>
<sequence>MEPSPVTDNVEKGTTLHRSDTIYTIETRYIQMLLEDIPWFYSILADAAHWALLAGYLVVPGTFTSMQKSLTLNEDLKKTEAGQTILNTIQNPPLLAIACFLMVLGALLMFWLSWELRNNYIWLINKLFMPTLLSALAGLVTTLVNIYTAREGEWSIMALLTTIVTGLSASGSLTLLIIYRFGKLVKVKQEHEMETKAGFQRVSPCSGSLHTEQYLTV</sequence>
<evidence type="ECO:0000256" key="1">
    <source>
        <dbReference type="SAM" id="Phobius"/>
    </source>
</evidence>